<keyword evidence="2" id="KW-1133">Transmembrane helix</keyword>
<sequence length="325" mass="38251">MAKKEEEKQPKVVLRTYRETDFEQVDYLFCSTCVPLVYESIRRKLWAPATWAIWFGVYSCLLYTIPKVLLVFELPEWTVTVTKIIATFLWAMIGFSMIFIVSDRVDLSTYVEEARANDLHDPDLYYLNYIIQDEKKERKPVDQQEPSHFWVLSIDDEICGMIGIFCNGQEIRDRRTHVSKPWKQVVSAAFELFRLPVPAFLEKKQPVGERTFMDKHAPRTATITRWAIRSDMQSCGLSTLLLNRAMTWANEHGINRVYAHLHDYHMAAEQILERRHGFVKMKKYDTNFFGKYTKLLGCRVQEWVANNADKTRVAYKKLNVEQDKK</sequence>
<dbReference type="PROSITE" id="PS51186">
    <property type="entry name" value="GNAT"/>
    <property type="match status" value="1"/>
</dbReference>
<dbReference type="Proteomes" id="UP000716291">
    <property type="component" value="Unassembled WGS sequence"/>
</dbReference>
<dbReference type="AlphaFoldDB" id="A0A9P6XBN7"/>
<name>A0A9P6XBN7_RHIOR</name>
<dbReference type="GO" id="GO:0008080">
    <property type="term" value="F:N-acetyltransferase activity"/>
    <property type="evidence" value="ECO:0007669"/>
    <property type="project" value="InterPro"/>
</dbReference>
<evidence type="ECO:0000256" key="2">
    <source>
        <dbReference type="SAM" id="Phobius"/>
    </source>
</evidence>
<evidence type="ECO:0000313" key="4">
    <source>
        <dbReference type="EMBL" id="KAG1309623.1"/>
    </source>
</evidence>
<dbReference type="PANTHER" id="PTHR13947:SF37">
    <property type="entry name" value="LD18367P"/>
    <property type="match status" value="1"/>
</dbReference>
<evidence type="ECO:0000313" key="5">
    <source>
        <dbReference type="Proteomes" id="UP000716291"/>
    </source>
</evidence>
<dbReference type="InterPro" id="IPR016181">
    <property type="entry name" value="Acyl_CoA_acyltransferase"/>
</dbReference>
<reference evidence="4" key="1">
    <citation type="journal article" date="2020" name="Microb. Genom.">
        <title>Genetic diversity of clinical and environmental Mucorales isolates obtained from an investigation of mucormycosis cases among solid organ transplant recipients.</title>
        <authorList>
            <person name="Nguyen M.H."/>
            <person name="Kaul D."/>
            <person name="Muto C."/>
            <person name="Cheng S.J."/>
            <person name="Richter R.A."/>
            <person name="Bruno V.M."/>
            <person name="Liu G."/>
            <person name="Beyhan S."/>
            <person name="Sundermann A.J."/>
            <person name="Mounaud S."/>
            <person name="Pasculle A.W."/>
            <person name="Nierman W.C."/>
            <person name="Driscoll E."/>
            <person name="Cumbie R."/>
            <person name="Clancy C.J."/>
            <person name="Dupont C.L."/>
        </authorList>
    </citation>
    <scope>NUCLEOTIDE SEQUENCE</scope>
    <source>
        <strain evidence="4">GL11</strain>
    </source>
</reference>
<comment type="caution">
    <text evidence="4">The sequence shown here is derived from an EMBL/GenBank/DDBJ whole genome shotgun (WGS) entry which is preliminary data.</text>
</comment>
<feature type="transmembrane region" description="Helical" evidence="2">
    <location>
        <begin position="45"/>
        <end position="65"/>
    </location>
</feature>
<dbReference type="PANTHER" id="PTHR13947">
    <property type="entry name" value="GNAT FAMILY N-ACETYLTRANSFERASE"/>
    <property type="match status" value="1"/>
</dbReference>
<keyword evidence="1" id="KW-0808">Transferase</keyword>
<dbReference type="CDD" id="cd04301">
    <property type="entry name" value="NAT_SF"/>
    <property type="match status" value="1"/>
</dbReference>
<dbReference type="InterPro" id="IPR050769">
    <property type="entry name" value="NAT_camello-type"/>
</dbReference>
<dbReference type="Gene3D" id="3.40.630.30">
    <property type="match status" value="1"/>
</dbReference>
<keyword evidence="2" id="KW-0472">Membrane</keyword>
<keyword evidence="2" id="KW-0812">Transmembrane</keyword>
<gene>
    <name evidence="4" type="ORF">G6F64_005170</name>
</gene>
<dbReference type="SUPFAM" id="SSF55729">
    <property type="entry name" value="Acyl-CoA N-acyltransferases (Nat)"/>
    <property type="match status" value="1"/>
</dbReference>
<dbReference type="InterPro" id="IPR000182">
    <property type="entry name" value="GNAT_dom"/>
</dbReference>
<feature type="domain" description="N-acetyltransferase" evidence="3">
    <location>
        <begin position="109"/>
        <end position="297"/>
    </location>
</feature>
<dbReference type="EMBL" id="JAANQT010000612">
    <property type="protein sequence ID" value="KAG1309623.1"/>
    <property type="molecule type" value="Genomic_DNA"/>
</dbReference>
<organism evidence="4 5">
    <name type="scientific">Rhizopus oryzae</name>
    <name type="common">Mucormycosis agent</name>
    <name type="synonym">Rhizopus arrhizus var. delemar</name>
    <dbReference type="NCBI Taxonomy" id="64495"/>
    <lineage>
        <taxon>Eukaryota</taxon>
        <taxon>Fungi</taxon>
        <taxon>Fungi incertae sedis</taxon>
        <taxon>Mucoromycota</taxon>
        <taxon>Mucoromycotina</taxon>
        <taxon>Mucoromycetes</taxon>
        <taxon>Mucorales</taxon>
        <taxon>Mucorineae</taxon>
        <taxon>Rhizopodaceae</taxon>
        <taxon>Rhizopus</taxon>
    </lineage>
</organism>
<evidence type="ECO:0000256" key="1">
    <source>
        <dbReference type="ARBA" id="ARBA00022679"/>
    </source>
</evidence>
<protein>
    <recommendedName>
        <fullName evidence="3">N-acetyltransferase domain-containing protein</fullName>
    </recommendedName>
</protein>
<proteinExistence type="predicted"/>
<dbReference type="Pfam" id="PF00583">
    <property type="entry name" value="Acetyltransf_1"/>
    <property type="match status" value="1"/>
</dbReference>
<keyword evidence="5" id="KW-1185">Reference proteome</keyword>
<evidence type="ECO:0000259" key="3">
    <source>
        <dbReference type="PROSITE" id="PS51186"/>
    </source>
</evidence>
<feature type="transmembrane region" description="Helical" evidence="2">
    <location>
        <begin position="77"/>
        <end position="101"/>
    </location>
</feature>
<accession>A0A9P6XBN7</accession>